<proteinExistence type="predicted"/>
<dbReference type="Proteomes" id="UP000272192">
    <property type="component" value="Unassembled WGS sequence"/>
</dbReference>
<accession>A0A7Z6SSC8</accession>
<organism evidence="2 3">
    <name type="scientific">Helicobacter pylori</name>
    <name type="common">Campylobacter pylori</name>
    <dbReference type="NCBI Taxonomy" id="210"/>
    <lineage>
        <taxon>Bacteria</taxon>
        <taxon>Pseudomonadati</taxon>
        <taxon>Campylobacterota</taxon>
        <taxon>Epsilonproteobacteria</taxon>
        <taxon>Campylobacterales</taxon>
        <taxon>Helicobacteraceae</taxon>
        <taxon>Helicobacter</taxon>
    </lineage>
</organism>
<comment type="caution">
    <text evidence="2">The sequence shown here is derived from an EMBL/GenBank/DDBJ whole genome shotgun (WGS) entry which is preliminary data.</text>
</comment>
<protein>
    <submittedName>
        <fullName evidence="2">Uncharacterized protein</fullName>
    </submittedName>
</protein>
<keyword evidence="1" id="KW-0472">Membrane</keyword>
<evidence type="ECO:0000313" key="2">
    <source>
        <dbReference type="EMBL" id="RKU89258.1"/>
    </source>
</evidence>
<feature type="transmembrane region" description="Helical" evidence="1">
    <location>
        <begin position="12"/>
        <end position="36"/>
    </location>
</feature>
<dbReference type="AlphaFoldDB" id="A0A7Z6SSC8"/>
<name>A0A7Z6SSC8_HELPX</name>
<keyword evidence="1" id="KW-0812">Transmembrane</keyword>
<sequence length="121" mass="14296">MINQNDWSVKKWHSIILSFYHSIILSFYHSIILSFYHSIILSFYHSIIQSSNQAIKQSSNQATLPYFYRFCKNLFKNPLLFIIPSIINPFINPHRNIFKPFDSISPIFKPVGLTELNSKER</sequence>
<evidence type="ECO:0000313" key="3">
    <source>
        <dbReference type="Proteomes" id="UP000272192"/>
    </source>
</evidence>
<gene>
    <name evidence="2" type="ORF">DB721_09645</name>
</gene>
<dbReference type="EMBL" id="QELB01000251">
    <property type="protein sequence ID" value="RKU89258.1"/>
    <property type="molecule type" value="Genomic_DNA"/>
</dbReference>
<reference evidence="2 3" key="1">
    <citation type="submission" date="2018-04" db="EMBL/GenBank/DDBJ databases">
        <title>Complete genome sequences of Helicobacter pylori.</title>
        <authorList>
            <person name="Palau M."/>
            <person name="Minana-Galbis D."/>
        </authorList>
    </citation>
    <scope>NUCLEOTIDE SEQUENCE [LARGE SCALE GENOMIC DNA]</scope>
    <source>
        <strain evidence="2 3">B518</strain>
    </source>
</reference>
<evidence type="ECO:0000256" key="1">
    <source>
        <dbReference type="SAM" id="Phobius"/>
    </source>
</evidence>
<keyword evidence="1" id="KW-1133">Transmembrane helix</keyword>